<sequence length="280" mass="29476">MSAVQDLPPLREALAAHGLMAKKSFGQHFLLDLNITRKIARLAEVGPGDVVIEVGPGPGGLTRALLETGAKVVAVEKDERFRALLEELVEASGGTMRLVLGDALEANEAELAGGGPAHIVSNLPYNVGTPLLIKWLTGPWTPASLTLMFQKEVADRIAAAPGTSAYGRLAVIAQATCEARVVMDVPARAFTPPPKIDSAVVRLLPRADRPAPKRLDALQAVTAAAFGQRRKMLRASLKALGGEPLAVAAGLDPQARAETVDVAGFLRLADAWTTLRQGRG</sequence>
<dbReference type="AlphaFoldDB" id="A0A328ALW9"/>
<feature type="binding site" evidence="7 8">
    <location>
        <position position="122"/>
    </location>
    <ligand>
        <name>S-adenosyl-L-methionine</name>
        <dbReference type="ChEBI" id="CHEBI:59789"/>
    </ligand>
</feature>
<dbReference type="HAMAP" id="MF_00607">
    <property type="entry name" value="16SrRNA_methyltr_A"/>
    <property type="match status" value="1"/>
</dbReference>
<dbReference type="EC" id="2.1.1.182" evidence="7"/>
<evidence type="ECO:0000256" key="2">
    <source>
        <dbReference type="ARBA" id="ARBA00022552"/>
    </source>
</evidence>
<dbReference type="Gene3D" id="1.10.8.100">
    <property type="entry name" value="Ribosomal RNA adenine dimethylase-like, domain 2"/>
    <property type="match status" value="1"/>
</dbReference>
<keyword evidence="1 7" id="KW-0963">Cytoplasm</keyword>
<evidence type="ECO:0000259" key="9">
    <source>
        <dbReference type="SMART" id="SM00650"/>
    </source>
</evidence>
<dbReference type="InterPro" id="IPR001737">
    <property type="entry name" value="KsgA/Erm"/>
</dbReference>
<gene>
    <name evidence="7" type="primary">rsmA</name>
    <name evidence="7" type="synonym">ksgA</name>
    <name evidence="10" type="ORF">DJ017_13375</name>
</gene>
<dbReference type="OrthoDB" id="9814755at2"/>
<dbReference type="PANTHER" id="PTHR11727">
    <property type="entry name" value="DIMETHYLADENOSINE TRANSFERASE"/>
    <property type="match status" value="1"/>
</dbReference>
<keyword evidence="6 7" id="KW-0694">RNA-binding</keyword>
<keyword evidence="3 7" id="KW-0489">Methyltransferase</keyword>
<protein>
    <recommendedName>
        <fullName evidence="7">Ribosomal RNA small subunit methyltransferase A</fullName>
        <ecNumber evidence="7">2.1.1.182</ecNumber>
    </recommendedName>
    <alternativeName>
        <fullName evidence="7">16S rRNA (adenine(1518)-N(6)/adenine(1519)-N(6))-dimethyltransferase</fullName>
    </alternativeName>
    <alternativeName>
        <fullName evidence="7">16S rRNA dimethyladenosine transferase</fullName>
    </alternativeName>
    <alternativeName>
        <fullName evidence="7">16S rRNA dimethylase</fullName>
    </alternativeName>
    <alternativeName>
        <fullName evidence="7">S-adenosylmethionine-6-N', N'-adenosyl(rRNA) dimethyltransferase</fullName>
    </alternativeName>
</protein>
<feature type="binding site" evidence="7 8">
    <location>
        <position position="55"/>
    </location>
    <ligand>
        <name>S-adenosyl-L-methionine</name>
        <dbReference type="ChEBI" id="CHEBI:59789"/>
    </ligand>
</feature>
<dbReference type="FunFam" id="3.40.50.150:FF:000023">
    <property type="entry name" value="Ribosomal RNA small subunit methyltransferase A"/>
    <property type="match status" value="1"/>
</dbReference>
<dbReference type="GO" id="GO:0003723">
    <property type="term" value="F:RNA binding"/>
    <property type="evidence" value="ECO:0007669"/>
    <property type="project" value="UniProtKB-UniRule"/>
</dbReference>
<dbReference type="InterPro" id="IPR011530">
    <property type="entry name" value="rRNA_adenine_dimethylase"/>
</dbReference>
<feature type="binding site" evidence="7 8">
    <location>
        <position position="76"/>
    </location>
    <ligand>
        <name>S-adenosyl-L-methionine</name>
        <dbReference type="ChEBI" id="CHEBI:59789"/>
    </ligand>
</feature>
<dbReference type="EMBL" id="QFYQ01000001">
    <property type="protein sequence ID" value="RAK55431.1"/>
    <property type="molecule type" value="Genomic_DNA"/>
</dbReference>
<comment type="function">
    <text evidence="7">Specifically dimethylates two adjacent adenosines (A1518 and A1519) in the loop of a conserved hairpin near the 3'-end of 16S rRNA in the 30S particle. May play a critical role in biogenesis of 30S subunits.</text>
</comment>
<dbReference type="NCBIfam" id="TIGR00755">
    <property type="entry name" value="ksgA"/>
    <property type="match status" value="1"/>
</dbReference>
<evidence type="ECO:0000256" key="4">
    <source>
        <dbReference type="ARBA" id="ARBA00022679"/>
    </source>
</evidence>
<dbReference type="InterPro" id="IPR023165">
    <property type="entry name" value="rRNA_Ade_diMease-like_C"/>
</dbReference>
<name>A0A328ALW9_9CAUL</name>
<dbReference type="Proteomes" id="UP000249254">
    <property type="component" value="Unassembled WGS sequence"/>
</dbReference>
<comment type="similarity">
    <text evidence="7">Belongs to the class I-like SAM-binding methyltransferase superfamily. rRNA adenine N(6)-methyltransferase family. RsmA subfamily.</text>
</comment>
<dbReference type="GO" id="GO:0052908">
    <property type="term" value="F:16S rRNA (adenine(1518)-N(6)/adenine(1519)-N(6))-dimethyltransferase activity"/>
    <property type="evidence" value="ECO:0007669"/>
    <property type="project" value="UniProtKB-EC"/>
</dbReference>
<keyword evidence="5 7" id="KW-0949">S-adenosyl-L-methionine</keyword>
<dbReference type="InterPro" id="IPR020596">
    <property type="entry name" value="rRNA_Ade_Mease_Trfase_CS"/>
</dbReference>
<evidence type="ECO:0000256" key="7">
    <source>
        <dbReference type="HAMAP-Rule" id="MF_00607"/>
    </source>
</evidence>
<evidence type="ECO:0000313" key="10">
    <source>
        <dbReference type="EMBL" id="RAK55431.1"/>
    </source>
</evidence>
<feature type="binding site" evidence="7 8">
    <location>
        <position position="102"/>
    </location>
    <ligand>
        <name>S-adenosyl-L-methionine</name>
        <dbReference type="ChEBI" id="CHEBI:59789"/>
    </ligand>
</feature>
<accession>A0A328ALW9</accession>
<dbReference type="PROSITE" id="PS01131">
    <property type="entry name" value="RRNA_A_DIMETH"/>
    <property type="match status" value="1"/>
</dbReference>
<keyword evidence="11" id="KW-1185">Reference proteome</keyword>
<proteinExistence type="inferred from homology"/>
<comment type="caution">
    <text evidence="10">The sequence shown here is derived from an EMBL/GenBank/DDBJ whole genome shotgun (WGS) entry which is preliminary data.</text>
</comment>
<keyword evidence="2 7" id="KW-0698">rRNA processing</keyword>
<feature type="binding site" evidence="7 8">
    <location>
        <position position="30"/>
    </location>
    <ligand>
        <name>S-adenosyl-L-methionine</name>
        <dbReference type="ChEBI" id="CHEBI:59789"/>
    </ligand>
</feature>
<dbReference type="CDD" id="cd02440">
    <property type="entry name" value="AdoMet_MTases"/>
    <property type="match status" value="1"/>
</dbReference>
<reference evidence="11" key="1">
    <citation type="submission" date="2018-05" db="EMBL/GenBank/DDBJ databases">
        <authorList>
            <person name="Li X."/>
        </authorList>
    </citation>
    <scope>NUCLEOTIDE SEQUENCE [LARGE SCALE GENOMIC DNA]</scope>
    <source>
        <strain evidence="11">LX32</strain>
    </source>
</reference>
<evidence type="ECO:0000256" key="6">
    <source>
        <dbReference type="ARBA" id="ARBA00022884"/>
    </source>
</evidence>
<feature type="domain" description="Ribosomal RNA adenine methylase transferase N-terminal" evidence="9">
    <location>
        <begin position="35"/>
        <end position="207"/>
    </location>
</feature>
<dbReference type="Gene3D" id="3.40.50.150">
    <property type="entry name" value="Vaccinia Virus protein VP39"/>
    <property type="match status" value="1"/>
</dbReference>
<dbReference type="SUPFAM" id="SSF53335">
    <property type="entry name" value="S-adenosyl-L-methionine-dependent methyltransferases"/>
    <property type="match status" value="1"/>
</dbReference>
<dbReference type="GO" id="GO:0005829">
    <property type="term" value="C:cytosol"/>
    <property type="evidence" value="ECO:0007669"/>
    <property type="project" value="TreeGrafter"/>
</dbReference>
<evidence type="ECO:0000256" key="1">
    <source>
        <dbReference type="ARBA" id="ARBA00022490"/>
    </source>
</evidence>
<dbReference type="PANTHER" id="PTHR11727:SF7">
    <property type="entry name" value="DIMETHYLADENOSINE TRANSFERASE-RELATED"/>
    <property type="match status" value="1"/>
</dbReference>
<feature type="binding site" evidence="7 8">
    <location>
        <position position="28"/>
    </location>
    <ligand>
        <name>S-adenosyl-L-methionine</name>
        <dbReference type="ChEBI" id="CHEBI:59789"/>
    </ligand>
</feature>
<dbReference type="InterPro" id="IPR029063">
    <property type="entry name" value="SAM-dependent_MTases_sf"/>
</dbReference>
<keyword evidence="4 7" id="KW-0808">Transferase</keyword>
<comment type="catalytic activity">
    <reaction evidence="7">
        <text>adenosine(1518)/adenosine(1519) in 16S rRNA + 4 S-adenosyl-L-methionine = N(6)-dimethyladenosine(1518)/N(6)-dimethyladenosine(1519) in 16S rRNA + 4 S-adenosyl-L-homocysteine + 4 H(+)</text>
        <dbReference type="Rhea" id="RHEA:19609"/>
        <dbReference type="Rhea" id="RHEA-COMP:10232"/>
        <dbReference type="Rhea" id="RHEA-COMP:10233"/>
        <dbReference type="ChEBI" id="CHEBI:15378"/>
        <dbReference type="ChEBI" id="CHEBI:57856"/>
        <dbReference type="ChEBI" id="CHEBI:59789"/>
        <dbReference type="ChEBI" id="CHEBI:74411"/>
        <dbReference type="ChEBI" id="CHEBI:74493"/>
        <dbReference type="EC" id="2.1.1.182"/>
    </reaction>
</comment>
<dbReference type="SMART" id="SM00650">
    <property type="entry name" value="rADc"/>
    <property type="match status" value="1"/>
</dbReference>
<dbReference type="InterPro" id="IPR020598">
    <property type="entry name" value="rRNA_Ade_methylase_Trfase_N"/>
</dbReference>
<evidence type="ECO:0000256" key="8">
    <source>
        <dbReference type="PROSITE-ProRule" id="PRU01026"/>
    </source>
</evidence>
<dbReference type="Pfam" id="PF00398">
    <property type="entry name" value="RrnaAD"/>
    <property type="match status" value="1"/>
</dbReference>
<evidence type="ECO:0000256" key="3">
    <source>
        <dbReference type="ARBA" id="ARBA00022603"/>
    </source>
</evidence>
<dbReference type="PROSITE" id="PS51689">
    <property type="entry name" value="SAM_RNA_A_N6_MT"/>
    <property type="match status" value="1"/>
</dbReference>
<evidence type="ECO:0000256" key="5">
    <source>
        <dbReference type="ARBA" id="ARBA00022691"/>
    </source>
</evidence>
<evidence type="ECO:0000313" key="11">
    <source>
        <dbReference type="Proteomes" id="UP000249254"/>
    </source>
</evidence>
<organism evidence="10 11">
    <name type="scientific">Phenylobacterium soli</name>
    <dbReference type="NCBI Taxonomy" id="2170551"/>
    <lineage>
        <taxon>Bacteria</taxon>
        <taxon>Pseudomonadati</taxon>
        <taxon>Pseudomonadota</taxon>
        <taxon>Alphaproteobacteria</taxon>
        <taxon>Caulobacterales</taxon>
        <taxon>Caulobacteraceae</taxon>
        <taxon>Phenylobacterium</taxon>
    </lineage>
</organism>
<comment type="subcellular location">
    <subcellularLocation>
        <location evidence="7">Cytoplasm</location>
    </subcellularLocation>
</comment>